<sequence>MNLYSTNKQSPEVSFEEAVFKGLPDDNGLYMPKAIPALSAKFFEGLEDMSFQELALDVTDTLIGDEIGRKDLEKIIYDAMNFPIELHQVEDNIFGLELFHGPTLAFKDFGARFMSRIMGHFLEKKQKEITILVATSGDTGSAVAHGFLGVPGINVVILYPSGKVSEIQEKQLTTIGQNVKALEIDGTFDDCQRMVKQAFLDKELNTVRHFTSANSINIARLIPQSFYYHYAWSMLHSDGKPVFFCTPSGNFGNLCGGLIAKKMGLPIDHFVAATNANHIVPDYLLTEKFQPKPSVKTISNAMDVGNPSNFPRVQALYGGSYDKINRDISGAWYTDAQTSQAMKEVFEKEEYLLCPHSAIGYLGAKDYLKNHAGKTGVFLATAHPAKFYDVVDKVLGGKVEIPEVLKETMAKPKNSVKMEASLDALKSFLMN</sequence>
<dbReference type="EMBL" id="CP136051">
    <property type="protein sequence ID" value="WOK05911.1"/>
    <property type="molecule type" value="Genomic_DNA"/>
</dbReference>
<dbReference type="Pfam" id="PF00291">
    <property type="entry name" value="PALP"/>
    <property type="match status" value="1"/>
</dbReference>
<dbReference type="SUPFAM" id="SSF53686">
    <property type="entry name" value="Tryptophan synthase beta subunit-like PLP-dependent enzymes"/>
    <property type="match status" value="1"/>
</dbReference>
<dbReference type="PROSITE" id="PS00165">
    <property type="entry name" value="DEHYDRATASE_SER_THR"/>
    <property type="match status" value="1"/>
</dbReference>
<evidence type="ECO:0000313" key="14">
    <source>
        <dbReference type="EMBL" id="WOK05911.1"/>
    </source>
</evidence>
<name>A0ABZ0IMH9_9BACT</name>
<reference evidence="14 15" key="1">
    <citation type="journal article" date="2023" name="Microbiol. Resour. Announc.">
        <title>Complete Genome Sequence of Imperialibacter roseus strain P4T.</title>
        <authorList>
            <person name="Tizabi D.R."/>
            <person name="Bachvaroff T."/>
            <person name="Hill R.T."/>
        </authorList>
    </citation>
    <scope>NUCLEOTIDE SEQUENCE [LARGE SCALE GENOMIC DNA]</scope>
    <source>
        <strain evidence="14 15">P4T</strain>
    </source>
</reference>
<comment type="pathway">
    <text evidence="2">Amino-acid biosynthesis; L-threonine biosynthesis; L-threonine from L-aspartate: step 5/5.</text>
</comment>
<proteinExistence type="inferred from homology"/>
<evidence type="ECO:0000256" key="6">
    <source>
        <dbReference type="ARBA" id="ARBA00022605"/>
    </source>
</evidence>
<dbReference type="PANTHER" id="PTHR42690">
    <property type="entry name" value="THREONINE SYNTHASE FAMILY MEMBER"/>
    <property type="match status" value="1"/>
</dbReference>
<dbReference type="GO" id="GO:0004795">
    <property type="term" value="F:threonine synthase activity"/>
    <property type="evidence" value="ECO:0007669"/>
    <property type="project" value="UniProtKB-EC"/>
</dbReference>
<dbReference type="EC" id="4.2.3.1" evidence="4 11"/>
<comment type="similarity">
    <text evidence="3">Belongs to the threonine synthase family.</text>
</comment>
<dbReference type="Pfam" id="PF14821">
    <property type="entry name" value="Thr_synth_N"/>
    <property type="match status" value="1"/>
</dbReference>
<dbReference type="PANTHER" id="PTHR42690:SF1">
    <property type="entry name" value="THREONINE SYNTHASE-LIKE 2"/>
    <property type="match status" value="1"/>
</dbReference>
<dbReference type="RefSeq" id="WP_317488657.1">
    <property type="nucleotide sequence ID" value="NZ_CP136051.1"/>
</dbReference>
<dbReference type="NCBIfam" id="TIGR00260">
    <property type="entry name" value="thrC"/>
    <property type="match status" value="1"/>
</dbReference>
<evidence type="ECO:0000256" key="9">
    <source>
        <dbReference type="ARBA" id="ARBA00023239"/>
    </source>
</evidence>
<dbReference type="Gene3D" id="3.40.50.1100">
    <property type="match status" value="2"/>
</dbReference>
<dbReference type="InterPro" id="IPR051166">
    <property type="entry name" value="Threonine_Synthase"/>
</dbReference>
<dbReference type="Gene3D" id="3.90.1380.10">
    <property type="entry name" value="Threonine synthase, N-terminal domain"/>
    <property type="match status" value="1"/>
</dbReference>
<keyword evidence="7" id="KW-0791">Threonine biosynthesis</keyword>
<feature type="domain" description="Threonine synthase N-terminal" evidence="13">
    <location>
        <begin position="4"/>
        <end position="79"/>
    </location>
</feature>
<keyword evidence="8" id="KW-0663">Pyridoxal phosphate</keyword>
<dbReference type="InterPro" id="IPR000634">
    <property type="entry name" value="Ser/Thr_deHydtase_PyrdxlP-BS"/>
</dbReference>
<comment type="cofactor">
    <cofactor evidence="1">
        <name>pyridoxal 5'-phosphate</name>
        <dbReference type="ChEBI" id="CHEBI:597326"/>
    </cofactor>
</comment>
<evidence type="ECO:0000256" key="3">
    <source>
        <dbReference type="ARBA" id="ARBA00005517"/>
    </source>
</evidence>
<gene>
    <name evidence="14" type="primary">thrC</name>
    <name evidence="14" type="ORF">RT717_22810</name>
</gene>
<keyword evidence="9 14" id="KW-0456">Lyase</keyword>
<dbReference type="InterPro" id="IPR036052">
    <property type="entry name" value="TrpB-like_PALP_sf"/>
</dbReference>
<keyword evidence="15" id="KW-1185">Reference proteome</keyword>
<evidence type="ECO:0000256" key="4">
    <source>
        <dbReference type="ARBA" id="ARBA00013028"/>
    </source>
</evidence>
<dbReference type="InterPro" id="IPR001926">
    <property type="entry name" value="TrpB-like_PALP"/>
</dbReference>
<feature type="domain" description="Tryptophan synthase beta chain-like PALP" evidence="12">
    <location>
        <begin position="96"/>
        <end position="375"/>
    </location>
</feature>
<keyword evidence="6" id="KW-0028">Amino-acid biosynthesis</keyword>
<evidence type="ECO:0000259" key="12">
    <source>
        <dbReference type="Pfam" id="PF00291"/>
    </source>
</evidence>
<organism evidence="14 15">
    <name type="scientific">Imperialibacter roseus</name>
    <dbReference type="NCBI Taxonomy" id="1324217"/>
    <lineage>
        <taxon>Bacteria</taxon>
        <taxon>Pseudomonadati</taxon>
        <taxon>Bacteroidota</taxon>
        <taxon>Cytophagia</taxon>
        <taxon>Cytophagales</taxon>
        <taxon>Flammeovirgaceae</taxon>
        <taxon>Imperialibacter</taxon>
    </lineage>
</organism>
<evidence type="ECO:0000256" key="7">
    <source>
        <dbReference type="ARBA" id="ARBA00022697"/>
    </source>
</evidence>
<dbReference type="InterPro" id="IPR004450">
    <property type="entry name" value="Thr_synthase-like"/>
</dbReference>
<evidence type="ECO:0000313" key="15">
    <source>
        <dbReference type="Proteomes" id="UP001302349"/>
    </source>
</evidence>
<evidence type="ECO:0000256" key="11">
    <source>
        <dbReference type="NCBIfam" id="TIGR00260"/>
    </source>
</evidence>
<protein>
    <recommendedName>
        <fullName evidence="5 11">Threonine synthase</fullName>
        <ecNumber evidence="4 11">4.2.3.1</ecNumber>
    </recommendedName>
</protein>
<evidence type="ECO:0000259" key="13">
    <source>
        <dbReference type="Pfam" id="PF14821"/>
    </source>
</evidence>
<evidence type="ECO:0000256" key="10">
    <source>
        <dbReference type="ARBA" id="ARBA00049144"/>
    </source>
</evidence>
<evidence type="ECO:0000256" key="1">
    <source>
        <dbReference type="ARBA" id="ARBA00001933"/>
    </source>
</evidence>
<dbReference type="CDD" id="cd01560">
    <property type="entry name" value="Thr-synth_2"/>
    <property type="match status" value="1"/>
</dbReference>
<evidence type="ECO:0000256" key="2">
    <source>
        <dbReference type="ARBA" id="ARBA00004979"/>
    </source>
</evidence>
<evidence type="ECO:0000256" key="5">
    <source>
        <dbReference type="ARBA" id="ARBA00018679"/>
    </source>
</evidence>
<evidence type="ECO:0000256" key="8">
    <source>
        <dbReference type="ARBA" id="ARBA00022898"/>
    </source>
</evidence>
<dbReference type="InterPro" id="IPR037158">
    <property type="entry name" value="Thr_synth_N_sf"/>
</dbReference>
<dbReference type="Proteomes" id="UP001302349">
    <property type="component" value="Chromosome"/>
</dbReference>
<comment type="catalytic activity">
    <reaction evidence="10">
        <text>O-phospho-L-homoserine + H2O = L-threonine + phosphate</text>
        <dbReference type="Rhea" id="RHEA:10840"/>
        <dbReference type="ChEBI" id="CHEBI:15377"/>
        <dbReference type="ChEBI" id="CHEBI:43474"/>
        <dbReference type="ChEBI" id="CHEBI:57590"/>
        <dbReference type="ChEBI" id="CHEBI:57926"/>
        <dbReference type="EC" id="4.2.3.1"/>
    </reaction>
</comment>
<accession>A0ABZ0IMH9</accession>
<dbReference type="InterPro" id="IPR029144">
    <property type="entry name" value="Thr_synth_N"/>
</dbReference>